<feature type="region of interest" description="Disordered" evidence="4">
    <location>
        <begin position="71"/>
        <end position="143"/>
    </location>
</feature>
<evidence type="ECO:0000256" key="2">
    <source>
        <dbReference type="ARBA" id="ARBA00023136"/>
    </source>
</evidence>
<dbReference type="EMBL" id="CALNXI010000002">
    <property type="protein sequence ID" value="CAH3013687.1"/>
    <property type="molecule type" value="Genomic_DNA"/>
</dbReference>
<sequence length="297" mass="32502">MTIDRCTEHCCRNPGIDVVFLLDRYCFCVKCHSDHLCFLKKITPPPSFTPITVTLTKSISKLSTTTTPFSDTWTFTRTKPTKSSTKSSTVKPEQTETKRTTERTEDVTTTSGKTTSDHGLGRRTGSEAELGGQRSNPPNLEVRNAHLPELNGYSQGKQEPSNKAVTPYNGINRVSESITTTSNIGINITTPNVSSTGPTTPRPTRTVKTQRKAEGTGNDDISLQCPGALKIIRVAAFGIPGDNNTVSDFDKHCHANLAQVDGTNVCIVSLKRVYKTSYPPFIKTIVTYTCSYTEEVS</sequence>
<keyword evidence="7" id="KW-1185">Reference proteome</keyword>
<reference evidence="6 7" key="1">
    <citation type="submission" date="2022-05" db="EMBL/GenBank/DDBJ databases">
        <authorList>
            <consortium name="Genoscope - CEA"/>
            <person name="William W."/>
        </authorList>
    </citation>
    <scope>NUCLEOTIDE SEQUENCE [LARGE SCALE GENOMIC DNA]</scope>
</reference>
<comment type="subcellular location">
    <subcellularLocation>
        <location evidence="1">Membrane</location>
    </subcellularLocation>
</comment>
<feature type="compositionally biased region" description="Low complexity" evidence="4">
    <location>
        <begin position="71"/>
        <end position="92"/>
    </location>
</feature>
<evidence type="ECO:0000256" key="3">
    <source>
        <dbReference type="ARBA" id="ARBA00023180"/>
    </source>
</evidence>
<evidence type="ECO:0000313" key="6">
    <source>
        <dbReference type="EMBL" id="CAH3013687.1"/>
    </source>
</evidence>
<evidence type="ECO:0000313" key="7">
    <source>
        <dbReference type="Proteomes" id="UP001159427"/>
    </source>
</evidence>
<dbReference type="InterPro" id="IPR013980">
    <property type="entry name" value="MANSC_dom"/>
</dbReference>
<keyword evidence="2" id="KW-0472">Membrane</keyword>
<evidence type="ECO:0000256" key="4">
    <source>
        <dbReference type="SAM" id="MobiDB-lite"/>
    </source>
</evidence>
<comment type="caution">
    <text evidence="6">The sequence shown here is derived from an EMBL/GenBank/DDBJ whole genome shotgun (WGS) entry which is preliminary data.</text>
</comment>
<gene>
    <name evidence="6" type="ORF">PEVE_00013447</name>
</gene>
<dbReference type="Pfam" id="PF23597">
    <property type="entry name" value="KIAA0319_N"/>
    <property type="match status" value="1"/>
</dbReference>
<evidence type="ECO:0000259" key="5">
    <source>
        <dbReference type="Pfam" id="PF23597"/>
    </source>
</evidence>
<evidence type="ECO:0000256" key="1">
    <source>
        <dbReference type="ARBA" id="ARBA00004370"/>
    </source>
</evidence>
<feature type="domain" description="MANSC" evidence="5">
    <location>
        <begin position="2"/>
        <end position="45"/>
    </location>
</feature>
<feature type="compositionally biased region" description="Low complexity" evidence="4">
    <location>
        <begin position="185"/>
        <end position="207"/>
    </location>
</feature>
<feature type="region of interest" description="Disordered" evidence="4">
    <location>
        <begin position="185"/>
        <end position="220"/>
    </location>
</feature>
<feature type="compositionally biased region" description="Basic and acidic residues" evidence="4">
    <location>
        <begin position="93"/>
        <end position="106"/>
    </location>
</feature>
<accession>A0ABN8LDG2</accession>
<keyword evidence="3" id="KW-0325">Glycoprotein</keyword>
<dbReference type="Proteomes" id="UP001159427">
    <property type="component" value="Unassembled WGS sequence"/>
</dbReference>
<name>A0ABN8LDG2_9CNID</name>
<organism evidence="6 7">
    <name type="scientific">Porites evermanni</name>
    <dbReference type="NCBI Taxonomy" id="104178"/>
    <lineage>
        <taxon>Eukaryota</taxon>
        <taxon>Metazoa</taxon>
        <taxon>Cnidaria</taxon>
        <taxon>Anthozoa</taxon>
        <taxon>Hexacorallia</taxon>
        <taxon>Scleractinia</taxon>
        <taxon>Fungiina</taxon>
        <taxon>Poritidae</taxon>
        <taxon>Porites</taxon>
    </lineage>
</organism>
<proteinExistence type="predicted"/>
<protein>
    <recommendedName>
        <fullName evidence="5">MANSC domain-containing protein</fullName>
    </recommendedName>
</protein>
<feature type="compositionally biased region" description="Basic and acidic residues" evidence="4">
    <location>
        <begin position="115"/>
        <end position="126"/>
    </location>
</feature>